<sequence length="297" mass="34024">MTKSIETLDMGANFTRGSMTCVSLKSHRESKSIAGGSLGTALKKKGRHQTDREEDWSRSERVCTNKDDRAEAAFRPANTNKWVNGIQPSVFGENFGQCPPGEKNNCGNYEIHCPESNGLNGLCSESRLEAEEDRMNRSKLGVSRRQKLLGRQFFDCTGKDISLREPILWFGDDHVDGPQQWSRMEDWLRQSLFGFDYLKAFRQSLGERRLGVEMVMKRMNQLQARCMQRTKTARGSASVFVRLYWQRYLTARANPLVKKQTAPSDAESRVERQTPRVSLKTTRDLLWTQPVVPRIRP</sequence>
<evidence type="ECO:0000256" key="1">
    <source>
        <dbReference type="SAM" id="MobiDB-lite"/>
    </source>
</evidence>
<dbReference type="Proteomes" id="UP001221142">
    <property type="component" value="Unassembled WGS sequence"/>
</dbReference>
<comment type="caution">
    <text evidence="2">The sequence shown here is derived from an EMBL/GenBank/DDBJ whole genome shotgun (WGS) entry which is preliminary data.</text>
</comment>
<evidence type="ECO:0000313" key="3">
    <source>
        <dbReference type="Proteomes" id="UP001221142"/>
    </source>
</evidence>
<dbReference type="AlphaFoldDB" id="A0AAD7AZT5"/>
<protein>
    <submittedName>
        <fullName evidence="2">Uncharacterized protein</fullName>
    </submittedName>
</protein>
<keyword evidence="3" id="KW-1185">Reference proteome</keyword>
<accession>A0AAD7AZT5</accession>
<feature type="compositionally biased region" description="Basic and acidic residues" evidence="1">
    <location>
        <begin position="48"/>
        <end position="57"/>
    </location>
</feature>
<organism evidence="2 3">
    <name type="scientific">Roridomyces roridus</name>
    <dbReference type="NCBI Taxonomy" id="1738132"/>
    <lineage>
        <taxon>Eukaryota</taxon>
        <taxon>Fungi</taxon>
        <taxon>Dikarya</taxon>
        <taxon>Basidiomycota</taxon>
        <taxon>Agaricomycotina</taxon>
        <taxon>Agaricomycetes</taxon>
        <taxon>Agaricomycetidae</taxon>
        <taxon>Agaricales</taxon>
        <taxon>Marasmiineae</taxon>
        <taxon>Mycenaceae</taxon>
        <taxon>Roridomyces</taxon>
    </lineage>
</organism>
<name>A0AAD7AZT5_9AGAR</name>
<dbReference type="EMBL" id="JARKIF010000065">
    <property type="protein sequence ID" value="KAJ7606018.1"/>
    <property type="molecule type" value="Genomic_DNA"/>
</dbReference>
<feature type="region of interest" description="Disordered" evidence="1">
    <location>
        <begin position="32"/>
        <end position="57"/>
    </location>
</feature>
<evidence type="ECO:0000313" key="2">
    <source>
        <dbReference type="EMBL" id="KAJ7606018.1"/>
    </source>
</evidence>
<proteinExistence type="predicted"/>
<reference evidence="2" key="1">
    <citation type="submission" date="2023-03" db="EMBL/GenBank/DDBJ databases">
        <title>Massive genome expansion in bonnet fungi (Mycena s.s.) driven by repeated elements and novel gene families across ecological guilds.</title>
        <authorList>
            <consortium name="Lawrence Berkeley National Laboratory"/>
            <person name="Harder C.B."/>
            <person name="Miyauchi S."/>
            <person name="Viragh M."/>
            <person name="Kuo A."/>
            <person name="Thoen E."/>
            <person name="Andreopoulos B."/>
            <person name="Lu D."/>
            <person name="Skrede I."/>
            <person name="Drula E."/>
            <person name="Henrissat B."/>
            <person name="Morin E."/>
            <person name="Kohler A."/>
            <person name="Barry K."/>
            <person name="LaButti K."/>
            <person name="Morin E."/>
            <person name="Salamov A."/>
            <person name="Lipzen A."/>
            <person name="Mereny Z."/>
            <person name="Hegedus B."/>
            <person name="Baldrian P."/>
            <person name="Stursova M."/>
            <person name="Weitz H."/>
            <person name="Taylor A."/>
            <person name="Grigoriev I.V."/>
            <person name="Nagy L.G."/>
            <person name="Martin F."/>
            <person name="Kauserud H."/>
        </authorList>
    </citation>
    <scope>NUCLEOTIDE SEQUENCE</scope>
    <source>
        <strain evidence="2">9284</strain>
    </source>
</reference>
<gene>
    <name evidence="2" type="ORF">FB45DRAFT_1140593</name>
</gene>